<reference evidence="2" key="1">
    <citation type="submission" date="2017-06" db="EMBL/GenBank/DDBJ databases">
        <authorList>
            <person name="Kim H.J."/>
            <person name="Triplett B.A."/>
        </authorList>
    </citation>
    <scope>NUCLEOTIDE SEQUENCE [LARGE SCALE GENOMIC DNA]</scope>
    <source>
        <strain evidence="2">DSM 26170</strain>
    </source>
</reference>
<keyword evidence="1" id="KW-1133">Transmembrane helix</keyword>
<keyword evidence="1" id="KW-0472">Membrane</keyword>
<dbReference type="Proteomes" id="UP000198409">
    <property type="component" value="Unassembled WGS sequence"/>
</dbReference>
<name>A0A238XEL2_9RHOB</name>
<keyword evidence="1" id="KW-0812">Transmembrane</keyword>
<dbReference type="Proteomes" id="UP000292859">
    <property type="component" value="Unassembled WGS sequence"/>
</dbReference>
<gene>
    <name evidence="3" type="ORF">EYF88_11480</name>
    <name evidence="2" type="ORF">SAMN06265378_109120</name>
</gene>
<dbReference type="OrthoDB" id="7822309at2"/>
<dbReference type="RefSeq" id="WP_089388640.1">
    <property type="nucleotide sequence ID" value="NZ_FZNM01000009.1"/>
</dbReference>
<feature type="transmembrane region" description="Helical" evidence="1">
    <location>
        <begin position="109"/>
        <end position="132"/>
    </location>
</feature>
<evidence type="ECO:0000313" key="2">
    <source>
        <dbReference type="EMBL" id="SNR57150.1"/>
    </source>
</evidence>
<sequence length="340" mass="35692">MTALTNFQRLEAQGSWRAAPDAPLREVIVSLGDATLVLSDPKTDTPLSHWSLPAVIQMNPGMIPAIYAPSAEGADETVQIDDPLMIQAIARVQGAVAIHRSHTGRLRSAIVVLAILVVFGWLFFWLPGALIAHAARIAPPAQARGIGMAILADLEKESGAVCARESGQAVLDWLAPQLVGPTGSIVVVPGPLGGARRLPGDLYVIGSDLLQTAPGPEVAAAHLIAARLGVGDAALRQAAMDHAGLLASLRLMTLGHLPPEYMAGFSQTILGSPPQRPDDATFLAALAETKIPAEPYARSIDPTGQTVLPLVEGDPFRDAPPARPLLTDEQWLALQQICAG</sequence>
<reference evidence="3 5" key="3">
    <citation type="submission" date="2019-02" db="EMBL/GenBank/DDBJ databases">
        <authorList>
            <person name="Zhang G."/>
        </authorList>
    </citation>
    <scope>NUCLEOTIDE SEQUENCE [LARGE SCALE GENOMIC DNA]</scope>
    <source>
        <strain evidence="3 5">CMB17</strain>
    </source>
</reference>
<dbReference type="EMBL" id="FZNM01000009">
    <property type="protein sequence ID" value="SNR57150.1"/>
    <property type="molecule type" value="Genomic_DNA"/>
</dbReference>
<evidence type="ECO:0000256" key="1">
    <source>
        <dbReference type="SAM" id="Phobius"/>
    </source>
</evidence>
<dbReference type="EMBL" id="SIRL01000007">
    <property type="protein sequence ID" value="TBN49680.1"/>
    <property type="molecule type" value="Genomic_DNA"/>
</dbReference>
<dbReference type="AlphaFoldDB" id="A0A238XEL2"/>
<evidence type="ECO:0000313" key="5">
    <source>
        <dbReference type="Proteomes" id="UP000292859"/>
    </source>
</evidence>
<reference evidence="4" key="2">
    <citation type="submission" date="2017-06" db="EMBL/GenBank/DDBJ databases">
        <authorList>
            <person name="Varghese N."/>
            <person name="Submissions S."/>
        </authorList>
    </citation>
    <scope>NUCLEOTIDE SEQUENCE [LARGE SCALE GENOMIC DNA]</scope>
    <source>
        <strain evidence="4">DSM 26170</strain>
    </source>
</reference>
<evidence type="ECO:0008006" key="6">
    <source>
        <dbReference type="Google" id="ProtNLM"/>
    </source>
</evidence>
<evidence type="ECO:0000313" key="4">
    <source>
        <dbReference type="Proteomes" id="UP000198409"/>
    </source>
</evidence>
<accession>A0A238XEL2</accession>
<evidence type="ECO:0000313" key="3">
    <source>
        <dbReference type="EMBL" id="TBN49680.1"/>
    </source>
</evidence>
<protein>
    <recommendedName>
        <fullName evidence="6">Peptidase family M48</fullName>
    </recommendedName>
</protein>
<keyword evidence="5" id="KW-1185">Reference proteome</keyword>
<organism evidence="2 4">
    <name type="scientific">Paracoccus sediminis</name>
    <dbReference type="NCBI Taxonomy" id="1214787"/>
    <lineage>
        <taxon>Bacteria</taxon>
        <taxon>Pseudomonadati</taxon>
        <taxon>Pseudomonadota</taxon>
        <taxon>Alphaproteobacteria</taxon>
        <taxon>Rhodobacterales</taxon>
        <taxon>Paracoccaceae</taxon>
        <taxon>Paracoccus</taxon>
    </lineage>
</organism>
<proteinExistence type="predicted"/>